<dbReference type="GO" id="GO:0005764">
    <property type="term" value="C:lysosome"/>
    <property type="evidence" value="ECO:0007669"/>
    <property type="project" value="TreeGrafter"/>
</dbReference>
<dbReference type="GO" id="GO:0045335">
    <property type="term" value="C:phagocytic vesicle"/>
    <property type="evidence" value="ECO:0007669"/>
    <property type="project" value="TreeGrafter"/>
</dbReference>
<dbReference type="SMART" id="SM00174">
    <property type="entry name" value="RHO"/>
    <property type="match status" value="1"/>
</dbReference>
<evidence type="ECO:0000313" key="4">
    <source>
        <dbReference type="EMBL" id="PNF22209.1"/>
    </source>
</evidence>
<dbReference type="PRINTS" id="PR00449">
    <property type="entry name" value="RASTRNSFRMNG"/>
</dbReference>
<sequence>STEKVFKVLIVGDPSVGKTSFVQRYVYNTFNRHYKGTVGVDFALKVLHWADSMTVKLQLWDIAGQEKFSWMTRVYYKDSDGYLILFDLSNKNTLTNAIKWKTDVDSLCTRSDGRKLPCILVANKCDIPDSEKQVTREELEEISNQYQFSGWMEASAKEGTMVNESLRSVVTFIFS</sequence>
<dbReference type="InParanoid" id="A0A2J7Q0W7"/>
<dbReference type="InterPro" id="IPR005225">
    <property type="entry name" value="Small_GTP-bd"/>
</dbReference>
<feature type="non-terminal residue" evidence="4">
    <location>
        <position position="175"/>
    </location>
</feature>
<dbReference type="SUPFAM" id="SSF52540">
    <property type="entry name" value="P-loop containing nucleoside triphosphate hydrolases"/>
    <property type="match status" value="1"/>
</dbReference>
<dbReference type="GO" id="GO:0008333">
    <property type="term" value="P:endosome to lysosome transport"/>
    <property type="evidence" value="ECO:0007669"/>
    <property type="project" value="TreeGrafter"/>
</dbReference>
<keyword evidence="3" id="KW-0342">GTP-binding</keyword>
<name>A0A2J7Q0W7_9NEOP</name>
<dbReference type="FunFam" id="3.40.50.300:FF:001800">
    <property type="entry name" value="Rab family GTPase"/>
    <property type="match status" value="1"/>
</dbReference>
<comment type="caution">
    <text evidence="4">The sequence shown here is derived from an EMBL/GenBank/DDBJ whole genome shotgun (WGS) entry which is preliminary data.</text>
</comment>
<dbReference type="SMART" id="SM00173">
    <property type="entry name" value="RAS"/>
    <property type="match status" value="1"/>
</dbReference>
<keyword evidence="5" id="KW-1185">Reference proteome</keyword>
<evidence type="ECO:0000313" key="5">
    <source>
        <dbReference type="Proteomes" id="UP000235965"/>
    </source>
</evidence>
<dbReference type="SMART" id="SM00175">
    <property type="entry name" value="RAB"/>
    <property type="match status" value="1"/>
</dbReference>
<dbReference type="GO" id="GO:0005770">
    <property type="term" value="C:late endosome"/>
    <property type="evidence" value="ECO:0007669"/>
    <property type="project" value="TreeGrafter"/>
</dbReference>
<dbReference type="Pfam" id="PF00071">
    <property type="entry name" value="Ras"/>
    <property type="match status" value="1"/>
</dbReference>
<dbReference type="Proteomes" id="UP000235965">
    <property type="component" value="Unassembled WGS sequence"/>
</dbReference>
<gene>
    <name evidence="4" type="primary">RAB29_1</name>
    <name evidence="4" type="ORF">B7P43_G04941</name>
</gene>
<evidence type="ECO:0000256" key="2">
    <source>
        <dbReference type="ARBA" id="ARBA00022741"/>
    </source>
</evidence>
<keyword evidence="2" id="KW-0547">Nucleotide-binding</keyword>
<evidence type="ECO:0000256" key="3">
    <source>
        <dbReference type="ARBA" id="ARBA00023134"/>
    </source>
</evidence>
<dbReference type="GO" id="GO:0090385">
    <property type="term" value="P:phagosome-lysosome fusion"/>
    <property type="evidence" value="ECO:0007669"/>
    <property type="project" value="TreeGrafter"/>
</dbReference>
<dbReference type="PANTHER" id="PTHR47981:SF42">
    <property type="entry name" value="RAS-RELATED PROTEIN RAB-7L1-LIKE ISOFORM X1"/>
    <property type="match status" value="1"/>
</dbReference>
<accession>A0A2J7Q0W7</accession>
<comment type="similarity">
    <text evidence="1">Belongs to the small GTPase superfamily. Rab family.</text>
</comment>
<reference evidence="4 5" key="1">
    <citation type="submission" date="2017-12" db="EMBL/GenBank/DDBJ databases">
        <title>Hemimetabolous genomes reveal molecular basis of termite eusociality.</title>
        <authorList>
            <person name="Harrison M.C."/>
            <person name="Jongepier E."/>
            <person name="Robertson H.M."/>
            <person name="Arning N."/>
            <person name="Bitard-Feildel T."/>
            <person name="Chao H."/>
            <person name="Childers C.P."/>
            <person name="Dinh H."/>
            <person name="Doddapaneni H."/>
            <person name="Dugan S."/>
            <person name="Gowin J."/>
            <person name="Greiner C."/>
            <person name="Han Y."/>
            <person name="Hu H."/>
            <person name="Hughes D.S.T."/>
            <person name="Huylmans A.-K."/>
            <person name="Kemena C."/>
            <person name="Kremer L.P.M."/>
            <person name="Lee S.L."/>
            <person name="Lopez-Ezquerra A."/>
            <person name="Mallet L."/>
            <person name="Monroy-Kuhn J.M."/>
            <person name="Moser A."/>
            <person name="Murali S.C."/>
            <person name="Muzny D.M."/>
            <person name="Otani S."/>
            <person name="Piulachs M.-D."/>
            <person name="Poelchau M."/>
            <person name="Qu J."/>
            <person name="Schaub F."/>
            <person name="Wada-Katsumata A."/>
            <person name="Worley K.C."/>
            <person name="Xie Q."/>
            <person name="Ylla G."/>
            <person name="Poulsen M."/>
            <person name="Gibbs R.A."/>
            <person name="Schal C."/>
            <person name="Richards S."/>
            <person name="Belles X."/>
            <person name="Korb J."/>
            <person name="Bornberg-Bauer E."/>
        </authorList>
    </citation>
    <scope>NUCLEOTIDE SEQUENCE [LARGE SCALE GENOMIC DNA]</scope>
    <source>
        <tissue evidence="4">Whole body</tissue>
    </source>
</reference>
<dbReference type="NCBIfam" id="TIGR00231">
    <property type="entry name" value="small_GTP"/>
    <property type="match status" value="1"/>
</dbReference>
<proteinExistence type="inferred from homology"/>
<dbReference type="InterPro" id="IPR027417">
    <property type="entry name" value="P-loop_NTPase"/>
</dbReference>
<dbReference type="PROSITE" id="PS51421">
    <property type="entry name" value="RAS"/>
    <property type="match status" value="1"/>
</dbReference>
<dbReference type="InterPro" id="IPR001806">
    <property type="entry name" value="Small_GTPase"/>
</dbReference>
<protein>
    <submittedName>
        <fullName evidence="4">Ras-related protein Rab-7L1</fullName>
    </submittedName>
</protein>
<organism evidence="4 5">
    <name type="scientific">Cryptotermes secundus</name>
    <dbReference type="NCBI Taxonomy" id="105785"/>
    <lineage>
        <taxon>Eukaryota</taxon>
        <taxon>Metazoa</taxon>
        <taxon>Ecdysozoa</taxon>
        <taxon>Arthropoda</taxon>
        <taxon>Hexapoda</taxon>
        <taxon>Insecta</taxon>
        <taxon>Pterygota</taxon>
        <taxon>Neoptera</taxon>
        <taxon>Polyneoptera</taxon>
        <taxon>Dictyoptera</taxon>
        <taxon>Blattodea</taxon>
        <taxon>Blattoidea</taxon>
        <taxon>Termitoidae</taxon>
        <taxon>Kalotermitidae</taxon>
        <taxon>Cryptotermitinae</taxon>
        <taxon>Cryptotermes</taxon>
    </lineage>
</organism>
<dbReference type="PANTHER" id="PTHR47981">
    <property type="entry name" value="RAB FAMILY"/>
    <property type="match status" value="1"/>
</dbReference>
<dbReference type="Gene3D" id="3.40.50.300">
    <property type="entry name" value="P-loop containing nucleotide triphosphate hydrolases"/>
    <property type="match status" value="1"/>
</dbReference>
<dbReference type="STRING" id="105785.A0A2J7Q0W7"/>
<evidence type="ECO:0000256" key="1">
    <source>
        <dbReference type="ARBA" id="ARBA00006270"/>
    </source>
</evidence>
<dbReference type="AlphaFoldDB" id="A0A2J7Q0W7"/>
<dbReference type="OrthoDB" id="245989at2759"/>
<dbReference type="PROSITE" id="PS51420">
    <property type="entry name" value="RHO"/>
    <property type="match status" value="1"/>
</dbReference>
<dbReference type="EMBL" id="NEVH01019962">
    <property type="protein sequence ID" value="PNF22209.1"/>
    <property type="molecule type" value="Genomic_DNA"/>
</dbReference>
<feature type="non-terminal residue" evidence="4">
    <location>
        <position position="1"/>
    </location>
</feature>
<dbReference type="GO" id="GO:0003924">
    <property type="term" value="F:GTPase activity"/>
    <property type="evidence" value="ECO:0007669"/>
    <property type="project" value="InterPro"/>
</dbReference>
<dbReference type="GO" id="GO:0005525">
    <property type="term" value="F:GTP binding"/>
    <property type="evidence" value="ECO:0007669"/>
    <property type="project" value="UniProtKB-KW"/>
</dbReference>
<dbReference type="PROSITE" id="PS51419">
    <property type="entry name" value="RAB"/>
    <property type="match status" value="1"/>
</dbReference>